<reference evidence="3" key="1">
    <citation type="submission" date="2022-11" db="UniProtKB">
        <authorList>
            <consortium name="WormBaseParasite"/>
        </authorList>
    </citation>
    <scope>IDENTIFICATION</scope>
</reference>
<keyword evidence="1" id="KW-0732">Signal</keyword>
<keyword evidence="2" id="KW-1185">Reference proteome</keyword>
<evidence type="ECO:0000313" key="2">
    <source>
        <dbReference type="Proteomes" id="UP000887565"/>
    </source>
</evidence>
<proteinExistence type="predicted"/>
<evidence type="ECO:0000256" key="1">
    <source>
        <dbReference type="SAM" id="SignalP"/>
    </source>
</evidence>
<dbReference type="AlphaFoldDB" id="A0A915K195"/>
<name>A0A915K195_ROMCU</name>
<feature type="chain" id="PRO_5036974630" evidence="1">
    <location>
        <begin position="25"/>
        <end position="201"/>
    </location>
</feature>
<feature type="signal peptide" evidence="1">
    <location>
        <begin position="1"/>
        <end position="24"/>
    </location>
</feature>
<protein>
    <submittedName>
        <fullName evidence="3">Uncharacterized protein</fullName>
    </submittedName>
</protein>
<organism evidence="2 3">
    <name type="scientific">Romanomermis culicivorax</name>
    <name type="common">Nematode worm</name>
    <dbReference type="NCBI Taxonomy" id="13658"/>
    <lineage>
        <taxon>Eukaryota</taxon>
        <taxon>Metazoa</taxon>
        <taxon>Ecdysozoa</taxon>
        <taxon>Nematoda</taxon>
        <taxon>Enoplea</taxon>
        <taxon>Dorylaimia</taxon>
        <taxon>Mermithida</taxon>
        <taxon>Mermithoidea</taxon>
        <taxon>Mermithidae</taxon>
        <taxon>Romanomermis</taxon>
    </lineage>
</organism>
<sequence length="201" mass="21772">MVTLPRGQMVMIWMINCLSGFSIGNSNCPTTAVAEICDASYNTAINDAENVWRRQCGRVVSTEGDSDCHSCCGSGAGVSGCFTAQGPLPRIQTDRALEVIRQLESTNLIVDAIRQAIEQASQIAQPTPAVAALLPTMITSAQMQLAIAQQQPSTATTNSPNHHGKRFWRNAVRGQGQCQYHRGITFLDSYHSVVPEDWCSS</sequence>
<evidence type="ECO:0000313" key="3">
    <source>
        <dbReference type="WBParaSite" id="nRc.2.0.1.t31613-RA"/>
    </source>
</evidence>
<accession>A0A915K195</accession>
<dbReference type="Proteomes" id="UP000887565">
    <property type="component" value="Unplaced"/>
</dbReference>
<dbReference type="WBParaSite" id="nRc.2.0.1.t31613-RA">
    <property type="protein sequence ID" value="nRc.2.0.1.t31613-RA"/>
    <property type="gene ID" value="nRc.2.0.1.g31613"/>
</dbReference>